<keyword evidence="1" id="KW-0479">Metal-binding</keyword>
<reference evidence="4" key="1">
    <citation type="submission" date="2021-01" db="EMBL/GenBank/DDBJ databases">
        <authorList>
            <person name="Kaushik A."/>
        </authorList>
    </citation>
    <scope>NUCLEOTIDE SEQUENCE</scope>
    <source>
        <strain evidence="4">AG3-1AP</strain>
    </source>
</reference>
<sequence>MDDPLGETHLVQAGMNVLGPPQGHAQLLLTSAEPRCMASPNRVFPLSSLSHRPARSGVASSSDFHQASRSTHSSLSVFRSNLLKSLLSSTPHISLTKSGPPLLGSLYAFPLLSPADMGESKYGDVHGTGGIRRRIEHYLAQHPAPRGHGPASKRPYLDSLGLIEKYSPSSPSIGAFSLSDSSLYTTNNTGEDHGSKSSRCASSILVVVDPYSPLVQPLSTWTPKSIMLETTSDARIDREDIPNAHNLPLSSPSSVTAVCYSGSQSVPGLSLLILNHAKKYPSPTASPEFLSFSSVPLPLMSSIKATFLKGLSAFAAMFPSISPSCQIKSSDAGHLCAPDYRFDVDPINSDGCYIRVEFENPLSQHKPLDFVEYYFPAPSQTNICDTHFQCGSLVTMDPVGYQTSSHELDKLSQFAIPGDEHNGALPMSPEDLKTMKVVDVPIIVPCKTKEHRSAPLPTTVDDIQEQPATDKGDIGLGPGLLKQNKIQEIGDRADHIQGHQSGPDQVRREPANRGIRKAVPRRRHLDTLATTGPDVINFPPPRQCRLKRRWPNRQKHPKFKSCLAASSHFCSPYSLRLPGQPMMSYSADNEEPGGFGDPFDFSLHLPGFGGFPNNSGLTHGDEIWSGQGPGLELQQRLEMNELLYDPVDSTEPAPNMLAHQPQYYDEGNLPVQQPFRAPFPPVPLQVNLQPDARGSGWSAIEPAITIAAPQVWYYDESGSVSQPLSNTSLPVNSQLDTRGPEWYDGSETGFFDDCNFASGTSRGLPSGTRLQPNSTGHSIVVPTSVAFNVNFEALSTAVDLDFPTAPPLTPRASQGLAVHTIGHQPQAQSSLSTTQITAERDILNGVQIGATSRESASRANNGASTSSHIGPTGAKLNRNIYACEIKGCGRKFPQKERLNNHTQREHLHQPNLYICTFLDCGISLASQDNLNRHRKTVHNVNRHRKTVHFNTKGQQS</sequence>
<dbReference type="PROSITE" id="PS00028">
    <property type="entry name" value="ZINC_FINGER_C2H2_1"/>
    <property type="match status" value="2"/>
</dbReference>
<dbReference type="PROSITE" id="PS50157">
    <property type="entry name" value="ZINC_FINGER_C2H2_2"/>
    <property type="match status" value="2"/>
</dbReference>
<protein>
    <recommendedName>
        <fullName evidence="3">C2H2-type domain-containing protein</fullName>
    </recommendedName>
</protein>
<organism evidence="4 5">
    <name type="scientific">Rhizoctonia solani</name>
    <dbReference type="NCBI Taxonomy" id="456999"/>
    <lineage>
        <taxon>Eukaryota</taxon>
        <taxon>Fungi</taxon>
        <taxon>Dikarya</taxon>
        <taxon>Basidiomycota</taxon>
        <taxon>Agaricomycotina</taxon>
        <taxon>Agaricomycetes</taxon>
        <taxon>Cantharellales</taxon>
        <taxon>Ceratobasidiaceae</taxon>
        <taxon>Rhizoctonia</taxon>
    </lineage>
</organism>
<dbReference type="OrthoDB" id="3144072at2759"/>
<proteinExistence type="predicted"/>
<evidence type="ECO:0000256" key="2">
    <source>
        <dbReference type="SAM" id="MobiDB-lite"/>
    </source>
</evidence>
<evidence type="ECO:0000313" key="4">
    <source>
        <dbReference type="EMBL" id="CAE6454886.1"/>
    </source>
</evidence>
<name>A0A8H3BE21_9AGAM</name>
<feature type="compositionally biased region" description="Polar residues" evidence="2">
    <location>
        <begin position="851"/>
        <end position="869"/>
    </location>
</feature>
<accession>A0A8H3BE21</accession>
<dbReference type="GO" id="GO:0008270">
    <property type="term" value="F:zinc ion binding"/>
    <property type="evidence" value="ECO:0007669"/>
    <property type="project" value="UniProtKB-KW"/>
</dbReference>
<dbReference type="AlphaFoldDB" id="A0A8H3BE21"/>
<feature type="domain" description="C2H2-type" evidence="3">
    <location>
        <begin position="913"/>
        <end position="943"/>
    </location>
</feature>
<feature type="region of interest" description="Disordered" evidence="2">
    <location>
        <begin position="851"/>
        <end position="871"/>
    </location>
</feature>
<dbReference type="EMBL" id="CAJMWV010002108">
    <property type="protein sequence ID" value="CAE6454886.1"/>
    <property type="molecule type" value="Genomic_DNA"/>
</dbReference>
<evidence type="ECO:0000259" key="3">
    <source>
        <dbReference type="PROSITE" id="PS50157"/>
    </source>
</evidence>
<comment type="caution">
    <text evidence="4">The sequence shown here is derived from an EMBL/GenBank/DDBJ whole genome shotgun (WGS) entry which is preliminary data.</text>
</comment>
<dbReference type="Proteomes" id="UP000663831">
    <property type="component" value="Unassembled WGS sequence"/>
</dbReference>
<keyword evidence="1" id="KW-0862">Zinc</keyword>
<dbReference type="Pfam" id="PF00096">
    <property type="entry name" value="zf-C2H2"/>
    <property type="match status" value="1"/>
</dbReference>
<keyword evidence="1" id="KW-0863">Zinc-finger</keyword>
<dbReference type="InterPro" id="IPR013087">
    <property type="entry name" value="Znf_C2H2_type"/>
</dbReference>
<evidence type="ECO:0000256" key="1">
    <source>
        <dbReference type="PROSITE-ProRule" id="PRU00042"/>
    </source>
</evidence>
<dbReference type="Gene3D" id="3.30.160.60">
    <property type="entry name" value="Classic Zinc Finger"/>
    <property type="match status" value="1"/>
</dbReference>
<dbReference type="SMART" id="SM00355">
    <property type="entry name" value="ZnF_C2H2"/>
    <property type="match status" value="2"/>
</dbReference>
<gene>
    <name evidence="4" type="ORF">RDB_LOCUS70192</name>
</gene>
<evidence type="ECO:0000313" key="5">
    <source>
        <dbReference type="Proteomes" id="UP000663831"/>
    </source>
</evidence>
<feature type="domain" description="C2H2-type" evidence="3">
    <location>
        <begin position="881"/>
        <end position="911"/>
    </location>
</feature>